<accession>A0ACC1YF47</accession>
<evidence type="ECO:0000313" key="2">
    <source>
        <dbReference type="Proteomes" id="UP001164539"/>
    </source>
</evidence>
<proteinExistence type="predicted"/>
<name>A0ACC1YF47_MELAZ</name>
<keyword evidence="2" id="KW-1185">Reference proteome</keyword>
<reference evidence="1 2" key="1">
    <citation type="journal article" date="2023" name="Science">
        <title>Complex scaffold remodeling in plant triterpene biosynthesis.</title>
        <authorList>
            <person name="De La Pena R."/>
            <person name="Hodgson H."/>
            <person name="Liu J.C."/>
            <person name="Stephenson M.J."/>
            <person name="Martin A.C."/>
            <person name="Owen C."/>
            <person name="Harkess A."/>
            <person name="Leebens-Mack J."/>
            <person name="Jimenez L.E."/>
            <person name="Osbourn A."/>
            <person name="Sattely E.S."/>
        </authorList>
    </citation>
    <scope>NUCLEOTIDE SEQUENCE [LARGE SCALE GENOMIC DNA]</scope>
    <source>
        <strain evidence="2">cv. JPN11</strain>
        <tissue evidence="1">Leaf</tissue>
    </source>
</reference>
<dbReference type="EMBL" id="CM051397">
    <property type="protein sequence ID" value="KAJ4721789.1"/>
    <property type="molecule type" value="Genomic_DNA"/>
</dbReference>
<gene>
    <name evidence="1" type="ORF">OWV82_009437</name>
</gene>
<evidence type="ECO:0000313" key="1">
    <source>
        <dbReference type="EMBL" id="KAJ4721789.1"/>
    </source>
</evidence>
<protein>
    <submittedName>
        <fullName evidence="1">Heavy metal-associated isoprenylated plant protein</fullName>
    </submittedName>
</protein>
<organism evidence="1 2">
    <name type="scientific">Melia azedarach</name>
    <name type="common">Chinaberry tree</name>
    <dbReference type="NCBI Taxonomy" id="155640"/>
    <lineage>
        <taxon>Eukaryota</taxon>
        <taxon>Viridiplantae</taxon>
        <taxon>Streptophyta</taxon>
        <taxon>Embryophyta</taxon>
        <taxon>Tracheophyta</taxon>
        <taxon>Spermatophyta</taxon>
        <taxon>Magnoliopsida</taxon>
        <taxon>eudicotyledons</taxon>
        <taxon>Gunneridae</taxon>
        <taxon>Pentapetalae</taxon>
        <taxon>rosids</taxon>
        <taxon>malvids</taxon>
        <taxon>Sapindales</taxon>
        <taxon>Meliaceae</taxon>
        <taxon>Melia</taxon>
    </lineage>
</organism>
<sequence>MKKIVVKVNINCQICKTDVLKAVTKLSGIDQLSVDGEKGTLTVIGEVDPVLIVERLRKIGKTAEITSVGPPKPPEPESPKQPPPPLPSCCSGCQYVAIGYYTYENGSLCSIL</sequence>
<dbReference type="Proteomes" id="UP001164539">
    <property type="component" value="Chromosome 4"/>
</dbReference>
<comment type="caution">
    <text evidence="1">The sequence shown here is derived from an EMBL/GenBank/DDBJ whole genome shotgun (WGS) entry which is preliminary data.</text>
</comment>